<dbReference type="OrthoDB" id="316529at2"/>
<dbReference type="Gene3D" id="2.60.120.200">
    <property type="match status" value="1"/>
</dbReference>
<accession>A0A4R9LU22</accession>
<dbReference type="AlphaFoldDB" id="A0A4R9LU22"/>
<gene>
    <name evidence="1" type="ORF">EHS11_02555</name>
</gene>
<dbReference type="GO" id="GO:0016020">
    <property type="term" value="C:membrane"/>
    <property type="evidence" value="ECO:0007669"/>
    <property type="project" value="InterPro"/>
</dbReference>
<proteinExistence type="predicted"/>
<name>A0A4R9LU22_9LEPT</name>
<dbReference type="Gene3D" id="2.60.40.10">
    <property type="entry name" value="Immunoglobulins"/>
    <property type="match status" value="1"/>
</dbReference>
<dbReference type="InterPro" id="IPR015919">
    <property type="entry name" value="Cadherin-like_sf"/>
</dbReference>
<dbReference type="InterPro" id="IPR013783">
    <property type="entry name" value="Ig-like_fold"/>
</dbReference>
<evidence type="ECO:0000313" key="1">
    <source>
        <dbReference type="EMBL" id="TGN14112.1"/>
    </source>
</evidence>
<organism evidence="1 2">
    <name type="scientific">Leptospira ilyithenensis</name>
    <dbReference type="NCBI Taxonomy" id="2484901"/>
    <lineage>
        <taxon>Bacteria</taxon>
        <taxon>Pseudomonadati</taxon>
        <taxon>Spirochaetota</taxon>
        <taxon>Spirochaetia</taxon>
        <taxon>Leptospirales</taxon>
        <taxon>Leptospiraceae</taxon>
        <taxon>Leptospira</taxon>
    </lineage>
</organism>
<protein>
    <submittedName>
        <fullName evidence="1">Uncharacterized protein</fullName>
    </submittedName>
</protein>
<keyword evidence="2" id="KW-1185">Reference proteome</keyword>
<evidence type="ECO:0000313" key="2">
    <source>
        <dbReference type="Proteomes" id="UP000298264"/>
    </source>
</evidence>
<dbReference type="SUPFAM" id="SSF49313">
    <property type="entry name" value="Cadherin-like"/>
    <property type="match status" value="1"/>
</dbReference>
<dbReference type="Pfam" id="PF13385">
    <property type="entry name" value="Laminin_G_3"/>
    <property type="match status" value="1"/>
</dbReference>
<dbReference type="EMBL" id="RQHV01000014">
    <property type="protein sequence ID" value="TGN14112.1"/>
    <property type="molecule type" value="Genomic_DNA"/>
</dbReference>
<dbReference type="GO" id="GO:0005509">
    <property type="term" value="F:calcium ion binding"/>
    <property type="evidence" value="ECO:0007669"/>
    <property type="project" value="InterPro"/>
</dbReference>
<dbReference type="SUPFAM" id="SSF49899">
    <property type="entry name" value="Concanavalin A-like lectins/glucanases"/>
    <property type="match status" value="1"/>
</dbReference>
<dbReference type="Pfam" id="PF05345">
    <property type="entry name" value="He_PIG"/>
    <property type="match status" value="1"/>
</dbReference>
<reference evidence="1" key="1">
    <citation type="journal article" date="2019" name="PLoS Negl. Trop. Dis.">
        <title>Revisiting the worldwide diversity of Leptospira species in the environment.</title>
        <authorList>
            <person name="Vincent A.T."/>
            <person name="Schiettekatte O."/>
            <person name="Bourhy P."/>
            <person name="Veyrier F.J."/>
            <person name="Picardeau M."/>
        </authorList>
    </citation>
    <scope>NUCLEOTIDE SEQUENCE [LARGE SCALE GENOMIC DNA]</scope>
    <source>
        <strain evidence="1">201400974</strain>
    </source>
</reference>
<dbReference type="InterPro" id="IPR013320">
    <property type="entry name" value="ConA-like_dom_sf"/>
</dbReference>
<dbReference type="Proteomes" id="UP000298264">
    <property type="component" value="Unassembled WGS sequence"/>
</dbReference>
<comment type="caution">
    <text evidence="1">The sequence shown here is derived from an EMBL/GenBank/DDBJ whole genome shotgun (WGS) entry which is preliminary data.</text>
</comment>
<sequence>MANSYACNGFRIFEPSAKQSAVLFLSVFVCFSCGNLKFNNSGDSGTRAYVETQIWNCILKSSSCFPQHGGSDSATAISMTLSISYSITQYSFAQNVSISPIQPAITETVTSCIVSPALPSGLTIDNTTCVISGTPTTLQTTSNYSITATNAKGSANASIGISVVILVIPALVQFEFSNGSLADSGTQGVSLTTAGGSPTLGTGFDGGTNGSYSLGGSDYFTTVIGGDLGLPMGANPRTMCAWINPSVAPSGNSIIFRYGLVSAGTAVGLGFQNANLAFFGSGFDALLPYTISTNTWSHFCATFDGSITVSFYINGSLVGAASLAGSSGPINTTSDLIIIGGWDPYGYYWIGGVDDVRIYGLALSPTSINQIYQGIPVTGP</sequence>
<dbReference type="RefSeq" id="WP_135762855.1">
    <property type="nucleotide sequence ID" value="NZ_RQHV01000014.1"/>
</dbReference>